<proteinExistence type="predicted"/>
<dbReference type="AlphaFoldDB" id="A0A8S9ZQG6"/>
<keyword evidence="2" id="KW-1185">Reference proteome</keyword>
<evidence type="ECO:0000313" key="2">
    <source>
        <dbReference type="Proteomes" id="UP000605970"/>
    </source>
</evidence>
<protein>
    <recommendedName>
        <fullName evidence="3">F-box domain-containing protein</fullName>
    </recommendedName>
</protein>
<comment type="caution">
    <text evidence="1">The sequence shown here is derived from an EMBL/GenBank/DDBJ whole genome shotgun (WGS) entry which is preliminary data.</text>
</comment>
<sequence>MLKIDKIFFNNFFNENFEQKGIILIFDSIMKISKNIRFKYERILKILKEFFDNNEEEINSTKMEILIIIYKKYLNNFVWIEKLINELQNEINSLNNTGKGRRRMKIEKIEDLNYEEPSWEFIDVNVLFNKLKIIIKNLFIFVQLYKIIMNCFPIEVNLDILKYLNYNQLNSIQQSNAYFCSLINYYKEKLALVGDYVNDTKEPEKDSEIDNFQLTDELKSKWENSIINNNRRISLYKYPESQHRGHFDIVDYEYKYNNSANLLLLSKDKDKIPNLRIQLIEFPQTIEQLLNLRYWFNRLSKCFFENIVVEQGVLNIFFLDLLFDGMPQLLFNANTFYKYGYDFFDSYNFMNSYVVSKQVYLEKARYFDDDDNIILGYKLFGKKIREGERYHSSRIYRFDFHDPPPDISKYRRVVEYEVERFVKPKEHILMLFVYEIGARKFGFVEMKRLG</sequence>
<dbReference type="EMBL" id="JABEBT010000037">
    <property type="protein sequence ID" value="KAF7635858.1"/>
    <property type="molecule type" value="Genomic_DNA"/>
</dbReference>
<evidence type="ECO:0008006" key="3">
    <source>
        <dbReference type="Google" id="ProtNLM"/>
    </source>
</evidence>
<name>A0A8S9ZQG6_9BILA</name>
<organism evidence="1 2">
    <name type="scientific">Meloidogyne graminicola</name>
    <dbReference type="NCBI Taxonomy" id="189291"/>
    <lineage>
        <taxon>Eukaryota</taxon>
        <taxon>Metazoa</taxon>
        <taxon>Ecdysozoa</taxon>
        <taxon>Nematoda</taxon>
        <taxon>Chromadorea</taxon>
        <taxon>Rhabditida</taxon>
        <taxon>Tylenchina</taxon>
        <taxon>Tylenchomorpha</taxon>
        <taxon>Tylenchoidea</taxon>
        <taxon>Meloidogynidae</taxon>
        <taxon>Meloidogyninae</taxon>
        <taxon>Meloidogyne</taxon>
    </lineage>
</organism>
<dbReference type="Proteomes" id="UP000605970">
    <property type="component" value="Unassembled WGS sequence"/>
</dbReference>
<accession>A0A8S9ZQG6</accession>
<gene>
    <name evidence="1" type="ORF">Mgra_00004770</name>
</gene>
<reference evidence="1" key="1">
    <citation type="journal article" date="2020" name="Ecol. Evol.">
        <title>Genome structure and content of the rice root-knot nematode (Meloidogyne graminicola).</title>
        <authorList>
            <person name="Phan N.T."/>
            <person name="Danchin E.G.J."/>
            <person name="Klopp C."/>
            <person name="Perfus-Barbeoch L."/>
            <person name="Kozlowski D.K."/>
            <person name="Koutsovoulos G.D."/>
            <person name="Lopez-Roques C."/>
            <person name="Bouchez O."/>
            <person name="Zahm M."/>
            <person name="Besnard G."/>
            <person name="Bellafiore S."/>
        </authorList>
    </citation>
    <scope>NUCLEOTIDE SEQUENCE</scope>
    <source>
        <strain evidence="1">VN-18</strain>
    </source>
</reference>
<evidence type="ECO:0000313" key="1">
    <source>
        <dbReference type="EMBL" id="KAF7635858.1"/>
    </source>
</evidence>